<keyword evidence="1" id="KW-0472">Membrane</keyword>
<keyword evidence="3" id="KW-1185">Reference proteome</keyword>
<dbReference type="AlphaFoldDB" id="A0A1M7PSP1"/>
<name>A0A1M7PSP1_9BACT</name>
<feature type="transmembrane region" description="Helical" evidence="1">
    <location>
        <begin position="6"/>
        <end position="25"/>
    </location>
</feature>
<organism evidence="2 3">
    <name type="scientific">Cyclobacterium lianum</name>
    <dbReference type="NCBI Taxonomy" id="388280"/>
    <lineage>
        <taxon>Bacteria</taxon>
        <taxon>Pseudomonadati</taxon>
        <taxon>Bacteroidota</taxon>
        <taxon>Cytophagia</taxon>
        <taxon>Cytophagales</taxon>
        <taxon>Cyclobacteriaceae</taxon>
        <taxon>Cyclobacterium</taxon>
    </lineage>
</organism>
<dbReference type="RefSeq" id="WP_073095598.1">
    <property type="nucleotide sequence ID" value="NZ_FRCY01000010.1"/>
</dbReference>
<reference evidence="2 3" key="1">
    <citation type="submission" date="2016-11" db="EMBL/GenBank/DDBJ databases">
        <authorList>
            <person name="Jaros S."/>
            <person name="Januszkiewicz K."/>
            <person name="Wedrychowicz H."/>
        </authorList>
    </citation>
    <scope>NUCLEOTIDE SEQUENCE [LARGE SCALE GENOMIC DNA]</scope>
    <source>
        <strain evidence="2 3">CGMCC 1.6102</strain>
    </source>
</reference>
<dbReference type="Proteomes" id="UP000184513">
    <property type="component" value="Unassembled WGS sequence"/>
</dbReference>
<keyword evidence="1" id="KW-0812">Transmembrane</keyword>
<evidence type="ECO:0000313" key="3">
    <source>
        <dbReference type="Proteomes" id="UP000184513"/>
    </source>
</evidence>
<sequence>MNELIIYSILLLMVLTHLILASLLYRKINRDKQLSFHEKNDWRLRALVFPAYYWFAYKKHKARQK</sequence>
<accession>A0A1M7PSP1</accession>
<keyword evidence="1" id="KW-1133">Transmembrane helix</keyword>
<proteinExistence type="predicted"/>
<dbReference type="STRING" id="388280.SAMN04488057_11090"/>
<evidence type="ECO:0000313" key="2">
    <source>
        <dbReference type="EMBL" id="SHN20334.1"/>
    </source>
</evidence>
<protein>
    <submittedName>
        <fullName evidence="2">Uncharacterized protein</fullName>
    </submittedName>
</protein>
<dbReference type="EMBL" id="FRCY01000010">
    <property type="protein sequence ID" value="SHN20334.1"/>
    <property type="molecule type" value="Genomic_DNA"/>
</dbReference>
<gene>
    <name evidence="2" type="ORF">SAMN04488057_11090</name>
</gene>
<evidence type="ECO:0000256" key="1">
    <source>
        <dbReference type="SAM" id="Phobius"/>
    </source>
</evidence>
<dbReference type="OrthoDB" id="840164at2"/>